<feature type="domain" description="SIS" evidence="5">
    <location>
        <begin position="49"/>
        <end position="204"/>
    </location>
</feature>
<dbReference type="InterPro" id="IPR014180">
    <property type="entry name" value="Sugar_isomerase_AgaS"/>
</dbReference>
<dbReference type="InterPro" id="IPR035464">
    <property type="entry name" value="SIS_AgaS"/>
</dbReference>
<dbReference type="EMBL" id="WSFA01000016">
    <property type="protein sequence ID" value="NDL38880.1"/>
    <property type="molecule type" value="Genomic_DNA"/>
</dbReference>
<dbReference type="GeneID" id="48847125"/>
<dbReference type="GO" id="GO:0009401">
    <property type="term" value="P:phosphoenolpyruvate-dependent sugar phosphotransferase system"/>
    <property type="evidence" value="ECO:0007669"/>
    <property type="project" value="TreeGrafter"/>
</dbReference>
<dbReference type="PANTHER" id="PTHR32502:SF3">
    <property type="entry name" value="D-GALACTOSAMINE-6-PHOSPHATE DEAMINASE AGAS-RELATED"/>
    <property type="match status" value="1"/>
</dbReference>
<dbReference type="GO" id="GO:0097367">
    <property type="term" value="F:carbohydrate derivative binding"/>
    <property type="evidence" value="ECO:0007669"/>
    <property type="project" value="InterPro"/>
</dbReference>
<gene>
    <name evidence="6" type="ORF">GPY51_08840</name>
</gene>
<proteinExistence type="inferred from homology"/>
<dbReference type="OMA" id="HLFLTCN"/>
<dbReference type="InterPro" id="IPR050303">
    <property type="entry name" value="GatZ_KbaZ_carbometab"/>
</dbReference>
<dbReference type="InterPro" id="IPR001347">
    <property type="entry name" value="SIS_dom"/>
</dbReference>
<dbReference type="CDD" id="cd05010">
    <property type="entry name" value="SIS_AgaS_like"/>
    <property type="match status" value="1"/>
</dbReference>
<reference evidence="6 7" key="1">
    <citation type="submission" date="2019-12" db="EMBL/GenBank/DDBJ databases">
        <title>Engineering Photorhabdus to improve their lethality against agricultural pests.</title>
        <authorList>
            <person name="Machado R.A.R."/>
        </authorList>
    </citation>
    <scope>NUCLEOTIDE SEQUENCE [LARGE SCALE GENOMIC DNA]</scope>
    <source>
        <strain evidence="6 7">EN01</strain>
    </source>
</reference>
<keyword evidence="3" id="KW-0378">Hydrolase</keyword>
<sequence>MNELFSYTEAWLREHHALHTAREIHQQPELWRQLYQNLQREEALWRPFLQPLLSDPELQLQIVLCGAGSSAFIGRTLAPWLREQCGLNVVAYSTTDIVPSPLQYLDPTRSTLLISYGRSGNSPESVAAVKLADQLLPRCYHLMLTCNPGGALARYAEGRSHVCSLNMPQGSHDQSFAMTSSFSCMTLATVLLLGPLTLEQCDEPLMAMIALCEREREQWQTQIKRLACSGFNRMMCLGSSCFTGIAEEGALKMLELTAGHVTTRYDSSMGVRHGPKFMIERDTLVVMMLSADQYRRRYDLDLWHELNHDGLACQIVALSGTQGKGFTVINSEQDDIWLLFPYLIFLQMLAFETSLALGITPDNPCPTGEVNRVVKGVEIYPYHPPYSPRIKCSRSDYVDTEYFNDPN</sequence>
<evidence type="ECO:0000259" key="5">
    <source>
        <dbReference type="PROSITE" id="PS51464"/>
    </source>
</evidence>
<name>A0A6L9JML7_PHOLM</name>
<evidence type="ECO:0000256" key="3">
    <source>
        <dbReference type="ARBA" id="ARBA00022801"/>
    </source>
</evidence>
<evidence type="ECO:0000256" key="4">
    <source>
        <dbReference type="ARBA" id="ARBA00029292"/>
    </source>
</evidence>
<dbReference type="Proteomes" id="UP000479300">
    <property type="component" value="Unassembled WGS sequence"/>
</dbReference>
<comment type="similarity">
    <text evidence="1">Belongs to the SIS family. AgaS subfamily.</text>
</comment>
<dbReference type="Pfam" id="PF01380">
    <property type="entry name" value="SIS"/>
    <property type="match status" value="1"/>
</dbReference>
<evidence type="ECO:0000256" key="2">
    <source>
        <dbReference type="ARBA" id="ARBA00022737"/>
    </source>
</evidence>
<protein>
    <submittedName>
        <fullName evidence="6">SIS domain-containing protein</fullName>
    </submittedName>
</protein>
<dbReference type="Gene3D" id="3.40.50.10490">
    <property type="entry name" value="Glucose-6-phosphate isomerase like protein, domain 1"/>
    <property type="match status" value="2"/>
</dbReference>
<keyword evidence="2" id="KW-0677">Repeat</keyword>
<dbReference type="RefSeq" id="WP_011145206.1">
    <property type="nucleotide sequence ID" value="NZ_CAWMTZ010000239.1"/>
</dbReference>
<dbReference type="PANTHER" id="PTHR32502">
    <property type="entry name" value="N-ACETYLGALACTOSAMINE PERMEASE II COMPONENT-RELATED"/>
    <property type="match status" value="1"/>
</dbReference>
<accession>A0A6L9JML7</accession>
<evidence type="ECO:0000313" key="7">
    <source>
        <dbReference type="Proteomes" id="UP000479300"/>
    </source>
</evidence>
<dbReference type="SUPFAM" id="SSF53697">
    <property type="entry name" value="SIS domain"/>
    <property type="match status" value="1"/>
</dbReference>
<comment type="caution">
    <text evidence="6">The sequence shown here is derived from an EMBL/GenBank/DDBJ whole genome shotgun (WGS) entry which is preliminary data.</text>
</comment>
<organism evidence="6 7">
    <name type="scientific">Photorhabdus laumondii subsp. laumondii</name>
    <name type="common">Photorhabdus luminescens subsp. laumondii</name>
    <dbReference type="NCBI Taxonomy" id="141679"/>
    <lineage>
        <taxon>Bacteria</taxon>
        <taxon>Pseudomonadati</taxon>
        <taxon>Pseudomonadota</taxon>
        <taxon>Gammaproteobacteria</taxon>
        <taxon>Enterobacterales</taxon>
        <taxon>Morganellaceae</taxon>
        <taxon>Photorhabdus</taxon>
    </lineage>
</organism>
<evidence type="ECO:0000256" key="1">
    <source>
        <dbReference type="ARBA" id="ARBA00007748"/>
    </source>
</evidence>
<dbReference type="NCBIfam" id="TIGR02815">
    <property type="entry name" value="agaS_fam"/>
    <property type="match status" value="1"/>
</dbReference>
<comment type="catalytic activity">
    <reaction evidence="4">
        <text>D-galactosamine 6-phosphate + H2O = D-tagatopyranose 1-phosphate + NH4(+)</text>
        <dbReference type="Rhea" id="RHEA:47680"/>
        <dbReference type="ChEBI" id="CHEBI:15377"/>
        <dbReference type="ChEBI" id="CHEBI:28938"/>
        <dbReference type="ChEBI" id="CHEBI:71674"/>
        <dbReference type="ChEBI" id="CHEBI:138150"/>
    </reaction>
</comment>
<dbReference type="CDD" id="cd05008">
    <property type="entry name" value="SIS_GlmS_GlmD_1"/>
    <property type="match status" value="1"/>
</dbReference>
<dbReference type="AlphaFoldDB" id="A0A6L9JML7"/>
<dbReference type="GO" id="GO:0005886">
    <property type="term" value="C:plasma membrane"/>
    <property type="evidence" value="ECO:0007669"/>
    <property type="project" value="TreeGrafter"/>
</dbReference>
<dbReference type="InterPro" id="IPR046348">
    <property type="entry name" value="SIS_dom_sf"/>
</dbReference>
<evidence type="ECO:0000313" key="6">
    <source>
        <dbReference type="EMBL" id="NDL38880.1"/>
    </source>
</evidence>
<dbReference type="GO" id="GO:0016853">
    <property type="term" value="F:isomerase activity"/>
    <property type="evidence" value="ECO:0007669"/>
    <property type="project" value="InterPro"/>
</dbReference>
<dbReference type="GO" id="GO:0016787">
    <property type="term" value="F:hydrolase activity"/>
    <property type="evidence" value="ECO:0007669"/>
    <property type="project" value="UniProtKB-KW"/>
</dbReference>
<dbReference type="PROSITE" id="PS51464">
    <property type="entry name" value="SIS"/>
    <property type="match status" value="1"/>
</dbReference>
<dbReference type="InterPro" id="IPR035466">
    <property type="entry name" value="GlmS/AgaS_SIS"/>
</dbReference>
<dbReference type="GO" id="GO:1901135">
    <property type="term" value="P:carbohydrate derivative metabolic process"/>
    <property type="evidence" value="ECO:0007669"/>
    <property type="project" value="InterPro"/>
</dbReference>